<evidence type="ECO:0000313" key="2">
    <source>
        <dbReference type="Proteomes" id="UP000789570"/>
    </source>
</evidence>
<sequence>ENISETSKENSNKAEPVLFRNYMERAFSTLSDMKSVLVERAYFETVKRRYSRQTLKFSYFRSSASKGEFEIGYERYVQTCEYAFD</sequence>
<keyword evidence="2" id="KW-1185">Reference proteome</keyword>
<protein>
    <submittedName>
        <fullName evidence="1">12801_t:CDS:1</fullName>
    </submittedName>
</protein>
<reference evidence="1" key="1">
    <citation type="submission" date="2021-06" db="EMBL/GenBank/DDBJ databases">
        <authorList>
            <person name="Kallberg Y."/>
            <person name="Tangrot J."/>
            <person name="Rosling A."/>
        </authorList>
    </citation>
    <scope>NUCLEOTIDE SEQUENCE</scope>
    <source>
        <strain evidence="1">UK204</strain>
    </source>
</reference>
<accession>A0A9N9NPD2</accession>
<feature type="non-terminal residue" evidence="1">
    <location>
        <position position="85"/>
    </location>
</feature>
<feature type="non-terminal residue" evidence="1">
    <location>
        <position position="1"/>
    </location>
</feature>
<organism evidence="1 2">
    <name type="scientific">Funneliformis caledonium</name>
    <dbReference type="NCBI Taxonomy" id="1117310"/>
    <lineage>
        <taxon>Eukaryota</taxon>
        <taxon>Fungi</taxon>
        <taxon>Fungi incertae sedis</taxon>
        <taxon>Mucoromycota</taxon>
        <taxon>Glomeromycotina</taxon>
        <taxon>Glomeromycetes</taxon>
        <taxon>Glomerales</taxon>
        <taxon>Glomeraceae</taxon>
        <taxon>Funneliformis</taxon>
    </lineage>
</organism>
<gene>
    <name evidence="1" type="ORF">FCALED_LOCUS16144</name>
</gene>
<dbReference type="Proteomes" id="UP000789570">
    <property type="component" value="Unassembled WGS sequence"/>
</dbReference>
<proteinExistence type="predicted"/>
<evidence type="ECO:0000313" key="1">
    <source>
        <dbReference type="EMBL" id="CAG8748620.1"/>
    </source>
</evidence>
<comment type="caution">
    <text evidence="1">The sequence shown here is derived from an EMBL/GenBank/DDBJ whole genome shotgun (WGS) entry which is preliminary data.</text>
</comment>
<name>A0A9N9NPD2_9GLOM</name>
<dbReference type="AlphaFoldDB" id="A0A9N9NPD2"/>
<dbReference type="EMBL" id="CAJVPQ010017513">
    <property type="protein sequence ID" value="CAG8748620.1"/>
    <property type="molecule type" value="Genomic_DNA"/>
</dbReference>